<reference evidence="2" key="1">
    <citation type="submission" date="2023-04" db="EMBL/GenBank/DDBJ databases">
        <title>Co-integrate Col3M blaNDM-1-harbouring plasmids in clinical Providencia rettgeri isolates from Argentina.</title>
        <authorList>
            <person name="de Belder D."/>
            <person name="Martino F."/>
            <person name="Tijet N."/>
            <person name="Melano R.G."/>
            <person name="Faccone D."/>
            <person name="de Mendieta J.M."/>
            <person name="Rapoport M."/>
            <person name="Albornoz E."/>
            <person name="Petroni A."/>
            <person name="Tuduri E."/>
            <person name="Derdoy L."/>
            <person name="Cogut S."/>
            <person name="Errecalde L."/>
            <person name="Pasteran F."/>
            <person name="Corso A."/>
            <person name="Gomez S.A."/>
        </authorList>
    </citation>
    <scope>NUCLEOTIDE SEQUENCE</scope>
    <source>
        <strain evidence="2">PreM15628</strain>
        <plasmid evidence="2">p15628A_320</plasmid>
    </source>
</reference>
<protein>
    <submittedName>
        <fullName evidence="2">Fimbrial protein</fullName>
    </submittedName>
</protein>
<dbReference type="EMBL" id="CP123373">
    <property type="protein sequence ID" value="WHT95740.1"/>
    <property type="molecule type" value="Genomic_DNA"/>
</dbReference>
<dbReference type="AlphaFoldDB" id="A0AAJ6FX27"/>
<keyword evidence="1" id="KW-0732">Signal</keyword>
<organism evidence="2 3">
    <name type="scientific">Providencia rettgeri</name>
    <dbReference type="NCBI Taxonomy" id="587"/>
    <lineage>
        <taxon>Bacteria</taxon>
        <taxon>Pseudomonadati</taxon>
        <taxon>Pseudomonadota</taxon>
        <taxon>Gammaproteobacteria</taxon>
        <taxon>Enterobacterales</taxon>
        <taxon>Morganellaceae</taxon>
        <taxon>Providencia</taxon>
    </lineage>
</organism>
<dbReference type="RefSeq" id="WP_283656797.1">
    <property type="nucleotide sequence ID" value="NZ_CP123373.1"/>
</dbReference>
<evidence type="ECO:0000313" key="3">
    <source>
        <dbReference type="Proteomes" id="UP000682358"/>
    </source>
</evidence>
<geneLocation type="plasmid" evidence="2 3">
    <name>p15628A_320</name>
</geneLocation>
<gene>
    <name evidence="2" type="ORF">KOF27_21215</name>
</gene>
<keyword evidence="2" id="KW-0614">Plasmid</keyword>
<sequence>MFLKVTRCSMFFAGLLTVQACAWAAAPVSTLSLQAIIANKGLGCDLIVPTSVLQFKPLQSSQLTGAIQTYQIQPLRVQLRCVDEHAAILPTLTIEGETPYAADIEQTVFLNGTPNGVGFMVRQSPGDTPISLAAFYQPTEAIGHGGKGTPLAVLDEDNLYTHEQILWVGLVGPFQEDIVAGHFQASLTLNVAFE</sequence>
<feature type="signal peptide" evidence="1">
    <location>
        <begin position="1"/>
        <end position="24"/>
    </location>
</feature>
<dbReference type="Proteomes" id="UP000682358">
    <property type="component" value="Plasmid p15628A_320"/>
</dbReference>
<accession>A0AAJ6FX27</accession>
<name>A0AAJ6FX27_PRORE</name>
<feature type="chain" id="PRO_5042548261" evidence="1">
    <location>
        <begin position="25"/>
        <end position="194"/>
    </location>
</feature>
<evidence type="ECO:0000313" key="2">
    <source>
        <dbReference type="EMBL" id="WHT95740.1"/>
    </source>
</evidence>
<dbReference type="PROSITE" id="PS51257">
    <property type="entry name" value="PROKAR_LIPOPROTEIN"/>
    <property type="match status" value="1"/>
</dbReference>
<proteinExistence type="predicted"/>
<evidence type="ECO:0000256" key="1">
    <source>
        <dbReference type="SAM" id="SignalP"/>
    </source>
</evidence>